<organism evidence="1">
    <name type="scientific">Rhizophora mucronata</name>
    <name type="common">Asiatic mangrove</name>
    <dbReference type="NCBI Taxonomy" id="61149"/>
    <lineage>
        <taxon>Eukaryota</taxon>
        <taxon>Viridiplantae</taxon>
        <taxon>Streptophyta</taxon>
        <taxon>Embryophyta</taxon>
        <taxon>Tracheophyta</taxon>
        <taxon>Spermatophyta</taxon>
        <taxon>Magnoliopsida</taxon>
        <taxon>eudicotyledons</taxon>
        <taxon>Gunneridae</taxon>
        <taxon>Pentapetalae</taxon>
        <taxon>rosids</taxon>
        <taxon>fabids</taxon>
        <taxon>Malpighiales</taxon>
        <taxon>Rhizophoraceae</taxon>
        <taxon>Rhizophora</taxon>
    </lineage>
</organism>
<evidence type="ECO:0000313" key="1">
    <source>
        <dbReference type="EMBL" id="MBX50933.1"/>
    </source>
</evidence>
<protein>
    <submittedName>
        <fullName evidence="1">Uncharacterized protein</fullName>
    </submittedName>
</protein>
<name>A0A2P2P8G8_RHIMU</name>
<dbReference type="EMBL" id="GGEC01070449">
    <property type="protein sequence ID" value="MBX50933.1"/>
    <property type="molecule type" value="Transcribed_RNA"/>
</dbReference>
<dbReference type="AlphaFoldDB" id="A0A2P2P8G8"/>
<reference evidence="1" key="1">
    <citation type="submission" date="2018-02" db="EMBL/GenBank/DDBJ databases">
        <title>Rhizophora mucronata_Transcriptome.</title>
        <authorList>
            <person name="Meera S.P."/>
            <person name="Sreeshan A."/>
            <person name="Augustine A."/>
        </authorList>
    </citation>
    <scope>NUCLEOTIDE SEQUENCE</scope>
    <source>
        <tissue evidence="1">Leaf</tissue>
    </source>
</reference>
<sequence length="45" mass="5144">MPCKLCHNPLILLQHTPMLRIWSATDTSSCIHILSTQMHHALRHG</sequence>
<proteinExistence type="predicted"/>
<accession>A0A2P2P8G8</accession>